<feature type="transmembrane region" description="Helical" evidence="1">
    <location>
        <begin position="321"/>
        <end position="341"/>
    </location>
</feature>
<name>A0ABM9HBM2_9BACT</name>
<keyword evidence="1" id="KW-0812">Transmembrane</keyword>
<feature type="transmembrane region" description="Helical" evidence="1">
    <location>
        <begin position="190"/>
        <end position="210"/>
    </location>
</feature>
<feature type="transmembrane region" description="Helical" evidence="1">
    <location>
        <begin position="32"/>
        <end position="49"/>
    </location>
</feature>
<evidence type="ECO:0000313" key="3">
    <source>
        <dbReference type="Proteomes" id="UP001157733"/>
    </source>
</evidence>
<accession>A0ABM9HBM2</accession>
<feature type="transmembrane region" description="Helical" evidence="1">
    <location>
        <begin position="165"/>
        <end position="184"/>
    </location>
</feature>
<feature type="transmembrane region" description="Helical" evidence="1">
    <location>
        <begin position="108"/>
        <end position="126"/>
    </location>
</feature>
<sequence>MASLKSIGLMTIGVLGAGVVLMGSAFEADPSILLLAGAVLLSGFCGLVGQEGTKEGSAVCASILIVLGLGLGVLLNQGLVSRLFLIGLLGYVAVSLNRETRSSLRAKIIFIQVAIAVALALGSIFSGDTVRLLAGLLLAVTFLPLAPFHLPFVGMLERAKGTLPSFWIVVWLTIGLAELQAIHASLTDDMLLALSLLALASAVYASLACLGQQKSNLFVASATVAHVALVWGLLDIFSSFSRWGIPFGVAVALVMGGVSLAFSFVRQRYGWQTIGKLPGLASPMPRFGTVMVFLVSFAVFLPLFSTFSGLKFMTTAVTHDVGIILILSTFLVVWLGGGWYFSRVLHQTAFGTARPDVPYTDLRTAEFVAVSALLVCAAYSGLIH</sequence>
<organism evidence="2 3">
    <name type="scientific">Nitrospina watsonii</name>
    <dbReference type="NCBI Taxonomy" id="1323948"/>
    <lineage>
        <taxon>Bacteria</taxon>
        <taxon>Pseudomonadati</taxon>
        <taxon>Nitrospinota/Tectimicrobiota group</taxon>
        <taxon>Nitrospinota</taxon>
        <taxon>Nitrospinia</taxon>
        <taxon>Nitrospinales</taxon>
        <taxon>Nitrospinaceae</taxon>
        <taxon>Nitrospina</taxon>
    </lineage>
</organism>
<feature type="transmembrane region" description="Helical" evidence="1">
    <location>
        <begin position="56"/>
        <end position="73"/>
    </location>
</feature>
<keyword evidence="1" id="KW-0472">Membrane</keyword>
<proteinExistence type="predicted"/>
<gene>
    <name evidence="2" type="ORF">NSPWAT_0697</name>
</gene>
<feature type="transmembrane region" description="Helical" evidence="1">
    <location>
        <begin position="217"/>
        <end position="237"/>
    </location>
</feature>
<evidence type="ECO:0000313" key="2">
    <source>
        <dbReference type="EMBL" id="CAI2717556.1"/>
    </source>
</evidence>
<feature type="transmembrane region" description="Helical" evidence="1">
    <location>
        <begin position="7"/>
        <end position="26"/>
    </location>
</feature>
<keyword evidence="3" id="KW-1185">Reference proteome</keyword>
<evidence type="ECO:0000256" key="1">
    <source>
        <dbReference type="SAM" id="Phobius"/>
    </source>
</evidence>
<dbReference type="Proteomes" id="UP001157733">
    <property type="component" value="Chromosome"/>
</dbReference>
<feature type="transmembrane region" description="Helical" evidence="1">
    <location>
        <begin position="286"/>
        <end position="309"/>
    </location>
</feature>
<feature type="transmembrane region" description="Helical" evidence="1">
    <location>
        <begin position="79"/>
        <end position="96"/>
    </location>
</feature>
<dbReference type="EMBL" id="OX336137">
    <property type="protein sequence ID" value="CAI2717556.1"/>
    <property type="molecule type" value="Genomic_DNA"/>
</dbReference>
<feature type="transmembrane region" description="Helical" evidence="1">
    <location>
        <begin position="243"/>
        <end position="265"/>
    </location>
</feature>
<keyword evidence="1" id="KW-1133">Transmembrane helix</keyword>
<feature type="transmembrane region" description="Helical" evidence="1">
    <location>
        <begin position="362"/>
        <end position="382"/>
    </location>
</feature>
<feature type="transmembrane region" description="Helical" evidence="1">
    <location>
        <begin position="132"/>
        <end position="153"/>
    </location>
</feature>
<reference evidence="2 3" key="1">
    <citation type="submission" date="2022-09" db="EMBL/GenBank/DDBJ databases">
        <authorList>
            <person name="Kop L."/>
        </authorList>
    </citation>
    <scope>NUCLEOTIDE SEQUENCE [LARGE SCALE GENOMIC DNA]</scope>
    <source>
        <strain evidence="2 3">347</strain>
    </source>
</reference>
<protein>
    <submittedName>
        <fullName evidence="2">Partial NADH-quinone oxidoreductase, subunit M</fullName>
    </submittedName>
</protein>